<accession>A0A0U1LT35</accession>
<dbReference type="OrthoDB" id="543156at2759"/>
<feature type="domain" description="DJ-1/PfpI" evidence="6">
    <location>
        <begin position="31"/>
        <end position="229"/>
    </location>
</feature>
<proteinExistence type="inferred from homology"/>
<evidence type="ECO:0000313" key="7">
    <source>
        <dbReference type="EMBL" id="CRG86573.1"/>
    </source>
</evidence>
<dbReference type="STRING" id="28573.A0A0U1LT35"/>
<dbReference type="Gene3D" id="3.40.50.880">
    <property type="match status" value="1"/>
</dbReference>
<evidence type="ECO:0000256" key="3">
    <source>
        <dbReference type="ARBA" id="ARBA00023239"/>
    </source>
</evidence>
<dbReference type="GO" id="GO:0019243">
    <property type="term" value="P:methylglyoxal catabolic process to D-lactate via S-lactoyl-glutathione"/>
    <property type="evidence" value="ECO:0007669"/>
    <property type="project" value="TreeGrafter"/>
</dbReference>
<dbReference type="GO" id="GO:0005737">
    <property type="term" value="C:cytoplasm"/>
    <property type="evidence" value="ECO:0007669"/>
    <property type="project" value="TreeGrafter"/>
</dbReference>
<keyword evidence="2" id="KW-0346">Stress response</keyword>
<organism evidence="7 8">
    <name type="scientific">Talaromyces islandicus</name>
    <name type="common">Penicillium islandicum</name>
    <dbReference type="NCBI Taxonomy" id="28573"/>
    <lineage>
        <taxon>Eukaryota</taxon>
        <taxon>Fungi</taxon>
        <taxon>Dikarya</taxon>
        <taxon>Ascomycota</taxon>
        <taxon>Pezizomycotina</taxon>
        <taxon>Eurotiomycetes</taxon>
        <taxon>Eurotiomycetidae</taxon>
        <taxon>Eurotiales</taxon>
        <taxon>Trichocomaceae</taxon>
        <taxon>Talaromyces</taxon>
        <taxon>Talaromyces sect. Islandici</taxon>
    </lineage>
</organism>
<evidence type="ECO:0000256" key="5">
    <source>
        <dbReference type="ARBA" id="ARBA00048082"/>
    </source>
</evidence>
<reference evidence="7 8" key="1">
    <citation type="submission" date="2015-04" db="EMBL/GenBank/DDBJ databases">
        <authorList>
            <person name="Syromyatnikov M.Y."/>
            <person name="Popov V.N."/>
        </authorList>
    </citation>
    <scope>NUCLEOTIDE SEQUENCE [LARGE SCALE GENOMIC DNA]</scope>
    <source>
        <strain evidence="7">WF-38-12</strain>
    </source>
</reference>
<protein>
    <recommendedName>
        <fullName evidence="1">D-lactate dehydratase</fullName>
        <ecNumber evidence="1">4.2.1.130</ecNumber>
    </recommendedName>
</protein>
<dbReference type="AlphaFoldDB" id="A0A0U1LT35"/>
<name>A0A0U1LT35_TALIS</name>
<dbReference type="Proteomes" id="UP000054383">
    <property type="component" value="Unassembled WGS sequence"/>
</dbReference>
<evidence type="ECO:0000256" key="1">
    <source>
        <dbReference type="ARBA" id="ARBA00013134"/>
    </source>
</evidence>
<gene>
    <name evidence="7" type="ORF">PISL3812_03583</name>
</gene>
<keyword evidence="3" id="KW-0456">Lyase</keyword>
<dbReference type="InterPro" id="IPR002818">
    <property type="entry name" value="DJ-1/PfpI"/>
</dbReference>
<dbReference type="InterPro" id="IPR029062">
    <property type="entry name" value="Class_I_gatase-like"/>
</dbReference>
<dbReference type="EC" id="4.2.1.130" evidence="1"/>
<dbReference type="OMA" id="TYTPDWL"/>
<evidence type="ECO:0000259" key="6">
    <source>
        <dbReference type="Pfam" id="PF01965"/>
    </source>
</evidence>
<comment type="similarity">
    <text evidence="4">Belongs to the peptidase C56 family. HSP31-like subfamily.</text>
</comment>
<dbReference type="PANTHER" id="PTHR48094">
    <property type="entry name" value="PROTEIN/NUCLEIC ACID DEGLYCASE DJ-1-RELATED"/>
    <property type="match status" value="1"/>
</dbReference>
<keyword evidence="8" id="KW-1185">Reference proteome</keyword>
<dbReference type="PANTHER" id="PTHR48094:SF11">
    <property type="entry name" value="GLUTATHIONE-INDEPENDENT GLYOXALASE HSP31-RELATED"/>
    <property type="match status" value="1"/>
</dbReference>
<sequence>MSPARKALISITSAKATLFGGKETTGLFISEALHPYNVLVAAGFEVDLASETGSYTADWLSQQPDFLNGDDLTTWNNSSSDFRKKLDNMPKAADVDGSQYGVFYASAGHAALIDYPKASALQKIAEQVWANGGVVASVCHGPAIFANVLDKATGEPIIKGRRLTGFTTEAENTMGIMEELRVWNAELVEELAVRLGAKYERSAGIWDDFHVVDGRLVTGQNPASAKSTAEAAVAVFEKL</sequence>
<evidence type="ECO:0000256" key="2">
    <source>
        <dbReference type="ARBA" id="ARBA00023016"/>
    </source>
</evidence>
<dbReference type="Pfam" id="PF01965">
    <property type="entry name" value="DJ-1_PfpI"/>
    <property type="match status" value="1"/>
</dbReference>
<dbReference type="EMBL" id="CVMT01000002">
    <property type="protein sequence ID" value="CRG86573.1"/>
    <property type="molecule type" value="Genomic_DNA"/>
</dbReference>
<dbReference type="GO" id="GO:0019172">
    <property type="term" value="F:glyoxalase III activity"/>
    <property type="evidence" value="ECO:0007669"/>
    <property type="project" value="UniProtKB-EC"/>
</dbReference>
<evidence type="ECO:0000313" key="8">
    <source>
        <dbReference type="Proteomes" id="UP000054383"/>
    </source>
</evidence>
<dbReference type="SUPFAM" id="SSF52317">
    <property type="entry name" value="Class I glutamine amidotransferase-like"/>
    <property type="match status" value="1"/>
</dbReference>
<comment type="catalytic activity">
    <reaction evidence="5">
        <text>methylglyoxal + H2O = (R)-lactate + H(+)</text>
        <dbReference type="Rhea" id="RHEA:27754"/>
        <dbReference type="ChEBI" id="CHEBI:15377"/>
        <dbReference type="ChEBI" id="CHEBI:15378"/>
        <dbReference type="ChEBI" id="CHEBI:16004"/>
        <dbReference type="ChEBI" id="CHEBI:17158"/>
        <dbReference type="EC" id="4.2.1.130"/>
    </reaction>
</comment>
<dbReference type="InterPro" id="IPR050325">
    <property type="entry name" value="Prot/Nucl_acid_deglycase"/>
</dbReference>
<evidence type="ECO:0000256" key="4">
    <source>
        <dbReference type="ARBA" id="ARBA00038493"/>
    </source>
</evidence>